<evidence type="ECO:0000313" key="2">
    <source>
        <dbReference type="EMBL" id="MDC0748622.1"/>
    </source>
</evidence>
<name>A0ABT5F3E7_9BACT</name>
<organism evidence="2 3">
    <name type="scientific">Polyangium mundeleinium</name>
    <dbReference type="NCBI Taxonomy" id="2995306"/>
    <lineage>
        <taxon>Bacteria</taxon>
        <taxon>Pseudomonadati</taxon>
        <taxon>Myxococcota</taxon>
        <taxon>Polyangia</taxon>
        <taxon>Polyangiales</taxon>
        <taxon>Polyangiaceae</taxon>
        <taxon>Polyangium</taxon>
    </lineage>
</organism>
<protein>
    <submittedName>
        <fullName evidence="2">Uncharacterized protein</fullName>
    </submittedName>
</protein>
<sequence length="68" mass="7515">MTFPLTGPSVRDPSRTIPRDHNQPHRLLHGPGDRRVLAPRVYTASLSWLATDGRSGATGSVRDQILVR</sequence>
<reference evidence="2 3" key="1">
    <citation type="submission" date="2022-11" db="EMBL/GenBank/DDBJ databases">
        <title>Minimal conservation of predation-associated metabolite biosynthetic gene clusters underscores biosynthetic potential of Myxococcota including descriptions for ten novel species: Archangium lansinium sp. nov., Myxococcus landrumus sp. nov., Nannocystis bai.</title>
        <authorList>
            <person name="Ahearne A."/>
            <person name="Stevens C."/>
            <person name="Dowd S."/>
        </authorList>
    </citation>
    <scope>NUCLEOTIDE SEQUENCE [LARGE SCALE GENOMIC DNA]</scope>
    <source>
        <strain evidence="2 3">RJM3</strain>
    </source>
</reference>
<comment type="caution">
    <text evidence="2">The sequence shown here is derived from an EMBL/GenBank/DDBJ whole genome shotgun (WGS) entry which is preliminary data.</text>
</comment>
<dbReference type="Proteomes" id="UP001221411">
    <property type="component" value="Unassembled WGS sequence"/>
</dbReference>
<keyword evidence="3" id="KW-1185">Reference proteome</keyword>
<evidence type="ECO:0000256" key="1">
    <source>
        <dbReference type="SAM" id="MobiDB-lite"/>
    </source>
</evidence>
<gene>
    <name evidence="2" type="ORF">POL67_45260</name>
</gene>
<feature type="region of interest" description="Disordered" evidence="1">
    <location>
        <begin position="1"/>
        <end position="33"/>
    </location>
</feature>
<feature type="compositionally biased region" description="Basic and acidic residues" evidence="1">
    <location>
        <begin position="12"/>
        <end position="23"/>
    </location>
</feature>
<proteinExistence type="predicted"/>
<accession>A0ABT5F3E7</accession>
<dbReference type="EMBL" id="JAQNDO010000001">
    <property type="protein sequence ID" value="MDC0748622.1"/>
    <property type="molecule type" value="Genomic_DNA"/>
</dbReference>
<evidence type="ECO:0000313" key="3">
    <source>
        <dbReference type="Proteomes" id="UP001221411"/>
    </source>
</evidence>
<dbReference type="RefSeq" id="WP_271927626.1">
    <property type="nucleotide sequence ID" value="NZ_JAQNDO010000001.1"/>
</dbReference>